<dbReference type="GO" id="GO:0022857">
    <property type="term" value="F:transmembrane transporter activity"/>
    <property type="evidence" value="ECO:0007669"/>
    <property type="project" value="InterPro"/>
</dbReference>
<keyword evidence="10" id="KW-1185">Reference proteome</keyword>
<keyword evidence="5 8" id="KW-1133">Transmembrane helix</keyword>
<dbReference type="CDD" id="cd06173">
    <property type="entry name" value="MFS_MefA_like"/>
    <property type="match status" value="1"/>
</dbReference>
<feature type="transmembrane region" description="Helical" evidence="8">
    <location>
        <begin position="258"/>
        <end position="280"/>
    </location>
</feature>
<evidence type="ECO:0000313" key="10">
    <source>
        <dbReference type="Proteomes" id="UP000095751"/>
    </source>
</evidence>
<feature type="region of interest" description="Disordered" evidence="7">
    <location>
        <begin position="366"/>
        <end position="391"/>
    </location>
</feature>
<feature type="transmembrane region" description="Helical" evidence="8">
    <location>
        <begin position="580"/>
        <end position="602"/>
    </location>
</feature>
<evidence type="ECO:0000256" key="8">
    <source>
        <dbReference type="SAM" id="Phobius"/>
    </source>
</evidence>
<evidence type="ECO:0000256" key="1">
    <source>
        <dbReference type="ARBA" id="ARBA00004651"/>
    </source>
</evidence>
<dbReference type="InterPro" id="IPR011701">
    <property type="entry name" value="MFS"/>
</dbReference>
<evidence type="ECO:0000256" key="6">
    <source>
        <dbReference type="ARBA" id="ARBA00023136"/>
    </source>
</evidence>
<proteinExistence type="predicted"/>
<dbReference type="InParanoid" id="A0A1E7F0T3"/>
<comment type="subcellular location">
    <subcellularLocation>
        <location evidence="1">Cell membrane</location>
        <topology evidence="1">Multi-pass membrane protein</topology>
    </subcellularLocation>
</comment>
<name>A0A1E7F0T3_9STRA</name>
<evidence type="ECO:0000256" key="3">
    <source>
        <dbReference type="ARBA" id="ARBA00022475"/>
    </source>
</evidence>
<evidence type="ECO:0000256" key="2">
    <source>
        <dbReference type="ARBA" id="ARBA00022448"/>
    </source>
</evidence>
<organism evidence="9 10">
    <name type="scientific">Fragilariopsis cylindrus CCMP1102</name>
    <dbReference type="NCBI Taxonomy" id="635003"/>
    <lineage>
        <taxon>Eukaryota</taxon>
        <taxon>Sar</taxon>
        <taxon>Stramenopiles</taxon>
        <taxon>Ochrophyta</taxon>
        <taxon>Bacillariophyta</taxon>
        <taxon>Bacillariophyceae</taxon>
        <taxon>Bacillariophycidae</taxon>
        <taxon>Bacillariales</taxon>
        <taxon>Bacillariaceae</taxon>
        <taxon>Fragilariopsis</taxon>
    </lineage>
</organism>
<feature type="transmembrane region" description="Helical" evidence="8">
    <location>
        <begin position="406"/>
        <end position="431"/>
    </location>
</feature>
<gene>
    <name evidence="9" type="ORF">FRACYDRAFT_244817</name>
</gene>
<dbReference type="GO" id="GO:0005886">
    <property type="term" value="C:plasma membrane"/>
    <property type="evidence" value="ECO:0007669"/>
    <property type="project" value="UniProtKB-SubCell"/>
</dbReference>
<keyword evidence="2" id="KW-0813">Transport</keyword>
<dbReference type="Gene3D" id="1.20.1250.20">
    <property type="entry name" value="MFS general substrate transporter like domains"/>
    <property type="match status" value="1"/>
</dbReference>
<protein>
    <submittedName>
        <fullName evidence="9">Major facilitator superfamily transporter</fullName>
    </submittedName>
</protein>
<feature type="transmembrane region" description="Helical" evidence="8">
    <location>
        <begin position="189"/>
        <end position="207"/>
    </location>
</feature>
<dbReference type="AlphaFoldDB" id="A0A1E7F0T3"/>
<evidence type="ECO:0000256" key="5">
    <source>
        <dbReference type="ARBA" id="ARBA00022989"/>
    </source>
</evidence>
<dbReference type="PANTHER" id="PTHR43266">
    <property type="entry name" value="MACROLIDE-EFFLUX PROTEIN"/>
    <property type="match status" value="1"/>
</dbReference>
<accession>A0A1E7F0T3</accession>
<dbReference type="SUPFAM" id="SSF103473">
    <property type="entry name" value="MFS general substrate transporter"/>
    <property type="match status" value="1"/>
</dbReference>
<sequence>MNNMKASYTKIEQRRLSSGEIISNNLQASSSSAVRRRSSIAVATPASSRSADIVRTAVYEPISLQQQQQPSEDVDDNNDSEINDTDFCIDDNDKFYHHHPSSNILEKYPAYRVYLLSHMCQNLGDWFVRIASILIVEELASAAASTSDNNNNNGTGKALSYVTLARLIPNAIFAQVGGILADRFDRRHIMICIDILSGIVVLGYLIAIQYQSLNMFYIITSIRSALSATYYPATQGIVPLLVHGNPHDLQMAVTMNSWAWGLCAIIGGLLAGSIASIFGLQACYLIDLITYWTSATVIAIYIKGNFKVAGDDHNNTASYNDIDDQKGDNLSTMAAIAVGGGYQPTSSTGDDETIIMDDGLSSINENDNNSNNINMGNHNHNHSNKNNSNNCNSSPIKKVYGEIRDLFTYLSTCGFGMMIFLKSSASFVWGIEDIVGAQFSTVFRDDGTEDEQLSSIHMGTLFFVIGIGCMTGPALLNLITDARQPYTLQRACWIGLLFLTGGWLIISLVQTFPQFLMGTFIRTMGAGAVWVNSAIILQTLSDPKILGRMLATEYTLTTLFEATSCAVTGRLSVDGFSKNMLALFGAFLGILMLIVWGIYYSLSLGAADPRFNNNYQFRGNNDNSTMVVEEKEVEMVGDVIFDSNSNNNKGNTGKSQKIIVFV</sequence>
<evidence type="ECO:0000256" key="4">
    <source>
        <dbReference type="ARBA" id="ARBA00022692"/>
    </source>
</evidence>
<feature type="transmembrane region" description="Helical" evidence="8">
    <location>
        <begin position="491"/>
        <end position="509"/>
    </location>
</feature>
<dbReference type="OrthoDB" id="46230at2759"/>
<evidence type="ECO:0000256" key="7">
    <source>
        <dbReference type="SAM" id="MobiDB-lite"/>
    </source>
</evidence>
<keyword evidence="4 8" id="KW-0812">Transmembrane</keyword>
<dbReference type="Pfam" id="PF07690">
    <property type="entry name" value="MFS_1"/>
    <property type="match status" value="1"/>
</dbReference>
<dbReference type="Proteomes" id="UP000095751">
    <property type="component" value="Unassembled WGS sequence"/>
</dbReference>
<feature type="transmembrane region" description="Helical" evidence="8">
    <location>
        <begin position="456"/>
        <end position="479"/>
    </location>
</feature>
<dbReference type="PANTHER" id="PTHR43266:SF2">
    <property type="entry name" value="MAJOR FACILITATOR SUPERFAMILY (MFS) PROFILE DOMAIN-CONTAINING PROTEIN"/>
    <property type="match status" value="1"/>
</dbReference>
<dbReference type="InterPro" id="IPR036259">
    <property type="entry name" value="MFS_trans_sf"/>
</dbReference>
<reference evidence="9 10" key="1">
    <citation type="submission" date="2016-09" db="EMBL/GenBank/DDBJ databases">
        <title>Extensive genetic diversity and differential bi-allelic expression allows diatom success in the polar Southern Ocean.</title>
        <authorList>
            <consortium name="DOE Joint Genome Institute"/>
            <person name="Mock T."/>
            <person name="Otillar R.P."/>
            <person name="Strauss J."/>
            <person name="Dupont C."/>
            <person name="Frickenhaus S."/>
            <person name="Maumus F."/>
            <person name="Mcmullan M."/>
            <person name="Sanges R."/>
            <person name="Schmutz J."/>
            <person name="Toseland A."/>
            <person name="Valas R."/>
            <person name="Veluchamy A."/>
            <person name="Ward B.J."/>
            <person name="Allen A."/>
            <person name="Barry K."/>
            <person name="Falciatore A."/>
            <person name="Ferrante M."/>
            <person name="Fortunato A.E."/>
            <person name="Gloeckner G."/>
            <person name="Gruber A."/>
            <person name="Hipkin R."/>
            <person name="Janech M."/>
            <person name="Kroth P."/>
            <person name="Leese F."/>
            <person name="Lindquist E."/>
            <person name="Lyon B.R."/>
            <person name="Martin J."/>
            <person name="Mayer C."/>
            <person name="Parker M."/>
            <person name="Quesneville H."/>
            <person name="Raymond J."/>
            <person name="Uhlig C."/>
            <person name="Valentin K.U."/>
            <person name="Worden A.Z."/>
            <person name="Armbrust E.V."/>
            <person name="Bowler C."/>
            <person name="Green B."/>
            <person name="Moulton V."/>
            <person name="Van Oosterhout C."/>
            <person name="Grigoriev I."/>
        </authorList>
    </citation>
    <scope>NUCLEOTIDE SEQUENCE [LARGE SCALE GENOMIC DNA]</scope>
    <source>
        <strain evidence="9 10">CCMP1102</strain>
    </source>
</reference>
<keyword evidence="6 8" id="KW-0472">Membrane</keyword>
<dbReference type="KEGG" id="fcy:FRACYDRAFT_244817"/>
<dbReference type="EMBL" id="KV784366">
    <property type="protein sequence ID" value="OEU11694.1"/>
    <property type="molecule type" value="Genomic_DNA"/>
</dbReference>
<evidence type="ECO:0000313" key="9">
    <source>
        <dbReference type="EMBL" id="OEU11694.1"/>
    </source>
</evidence>
<keyword evidence="3" id="KW-1003">Cell membrane</keyword>